<dbReference type="InterPro" id="IPR036259">
    <property type="entry name" value="MFS_trans_sf"/>
</dbReference>
<organism evidence="6 7">
    <name type="scientific">Strongylocentrotus purpuratus</name>
    <name type="common">Purple sea urchin</name>
    <dbReference type="NCBI Taxonomy" id="7668"/>
    <lineage>
        <taxon>Eukaryota</taxon>
        <taxon>Metazoa</taxon>
        <taxon>Echinodermata</taxon>
        <taxon>Eleutherozoa</taxon>
        <taxon>Echinozoa</taxon>
        <taxon>Echinoidea</taxon>
        <taxon>Euechinoidea</taxon>
        <taxon>Echinacea</taxon>
        <taxon>Camarodonta</taxon>
        <taxon>Echinidea</taxon>
        <taxon>Strongylocentrotidae</taxon>
        <taxon>Strongylocentrotus</taxon>
    </lineage>
</organism>
<dbReference type="EnsemblMetazoa" id="XM_030987298">
    <property type="protein sequence ID" value="XP_030843158"/>
    <property type="gene ID" value="LOC115924642"/>
</dbReference>
<dbReference type="AlphaFoldDB" id="A0A7M7P339"/>
<dbReference type="Proteomes" id="UP000007110">
    <property type="component" value="Unassembled WGS sequence"/>
</dbReference>
<name>A0A7M7P339_STRPU</name>
<evidence type="ECO:0008006" key="8">
    <source>
        <dbReference type="Google" id="ProtNLM"/>
    </source>
</evidence>
<proteinExistence type="predicted"/>
<dbReference type="KEGG" id="spu:115924642"/>
<dbReference type="SUPFAM" id="SSF103473">
    <property type="entry name" value="MFS general substrate transporter"/>
    <property type="match status" value="1"/>
</dbReference>
<evidence type="ECO:0000313" key="7">
    <source>
        <dbReference type="Proteomes" id="UP000007110"/>
    </source>
</evidence>
<dbReference type="PANTHER" id="PTHR11662">
    <property type="entry name" value="SOLUTE CARRIER FAMILY 17"/>
    <property type="match status" value="1"/>
</dbReference>
<dbReference type="GO" id="GO:0016020">
    <property type="term" value="C:membrane"/>
    <property type="evidence" value="ECO:0007669"/>
    <property type="project" value="UniProtKB-SubCell"/>
</dbReference>
<keyword evidence="4 5" id="KW-0472">Membrane</keyword>
<evidence type="ECO:0000256" key="3">
    <source>
        <dbReference type="ARBA" id="ARBA00022989"/>
    </source>
</evidence>
<keyword evidence="3 5" id="KW-1133">Transmembrane helix</keyword>
<evidence type="ECO:0000313" key="6">
    <source>
        <dbReference type="EnsemblMetazoa" id="XP_030843158"/>
    </source>
</evidence>
<dbReference type="PANTHER" id="PTHR11662:SF399">
    <property type="entry name" value="FI19708P1-RELATED"/>
    <property type="match status" value="1"/>
</dbReference>
<keyword evidence="7" id="KW-1185">Reference proteome</keyword>
<accession>A0A7M7P339</accession>
<dbReference type="Gene3D" id="1.20.1250.20">
    <property type="entry name" value="MFS general substrate transporter like domains"/>
    <property type="match status" value="1"/>
</dbReference>
<dbReference type="InParanoid" id="A0A7M7P339"/>
<evidence type="ECO:0000256" key="2">
    <source>
        <dbReference type="ARBA" id="ARBA00022692"/>
    </source>
</evidence>
<comment type="subcellular location">
    <subcellularLocation>
        <location evidence="1">Membrane</location>
        <topology evidence="1">Multi-pass membrane protein</topology>
    </subcellularLocation>
</comment>
<keyword evidence="2 5" id="KW-0812">Transmembrane</keyword>
<evidence type="ECO:0000256" key="4">
    <source>
        <dbReference type="ARBA" id="ARBA00023136"/>
    </source>
</evidence>
<dbReference type="OrthoDB" id="6431858at2759"/>
<feature type="transmembrane region" description="Helical" evidence="5">
    <location>
        <begin position="61"/>
        <end position="82"/>
    </location>
</feature>
<reference evidence="6" key="2">
    <citation type="submission" date="2021-01" db="UniProtKB">
        <authorList>
            <consortium name="EnsemblMetazoa"/>
        </authorList>
    </citation>
    <scope>IDENTIFICATION</scope>
</reference>
<evidence type="ECO:0000256" key="5">
    <source>
        <dbReference type="SAM" id="Phobius"/>
    </source>
</evidence>
<feature type="transmembrane region" description="Helical" evidence="5">
    <location>
        <begin position="29"/>
        <end position="49"/>
    </location>
</feature>
<evidence type="ECO:0000256" key="1">
    <source>
        <dbReference type="ARBA" id="ARBA00004141"/>
    </source>
</evidence>
<dbReference type="InterPro" id="IPR050382">
    <property type="entry name" value="MFS_Na/Anion_cotransporter"/>
</dbReference>
<protein>
    <recommendedName>
        <fullName evidence="8">Major facilitator superfamily (MFS) profile domain-containing protein</fullName>
    </recommendedName>
</protein>
<reference evidence="7" key="1">
    <citation type="submission" date="2015-02" db="EMBL/GenBank/DDBJ databases">
        <title>Genome sequencing for Strongylocentrotus purpuratus.</title>
        <authorList>
            <person name="Murali S."/>
            <person name="Liu Y."/>
            <person name="Vee V."/>
            <person name="English A."/>
            <person name="Wang M."/>
            <person name="Skinner E."/>
            <person name="Han Y."/>
            <person name="Muzny D.M."/>
            <person name="Worley K.C."/>
            <person name="Gibbs R.A."/>
        </authorList>
    </citation>
    <scope>NUCLEOTIDE SEQUENCE</scope>
</reference>
<dbReference type="RefSeq" id="XP_030843158.1">
    <property type="nucleotide sequence ID" value="XM_030987298.1"/>
</dbReference>
<sequence>MGGVGICFSGHFVALLDIAGPFAGSAMGMMNTAGTLGGIIGPYIVGVLTEIQSNITGWQKVMWIIAGFYGFGGLTFIIFGTVELQHWAKQDYQPIPGSDE</sequence>
<dbReference type="GeneID" id="115924642"/>